<sequence>MTVSELGRGFGVKDASLYSRVANAHELRVRATPARAAHRDGSQSGCAGTRLGRPVAGAEEPRGARLRGARRVRWCGP</sequence>
<dbReference type="EMBL" id="JAUSRB010000002">
    <property type="protein sequence ID" value="MDP9867979.1"/>
    <property type="molecule type" value="Genomic_DNA"/>
</dbReference>
<organism evidence="2 3">
    <name type="scientific">Streptosporangium brasiliense</name>
    <dbReference type="NCBI Taxonomy" id="47480"/>
    <lineage>
        <taxon>Bacteria</taxon>
        <taxon>Bacillati</taxon>
        <taxon>Actinomycetota</taxon>
        <taxon>Actinomycetes</taxon>
        <taxon>Streptosporangiales</taxon>
        <taxon>Streptosporangiaceae</taxon>
        <taxon>Streptosporangium</taxon>
    </lineage>
</organism>
<comment type="caution">
    <text evidence="2">The sequence shown here is derived from an EMBL/GenBank/DDBJ whole genome shotgun (WGS) entry which is preliminary data.</text>
</comment>
<evidence type="ECO:0000256" key="1">
    <source>
        <dbReference type="SAM" id="MobiDB-lite"/>
    </source>
</evidence>
<evidence type="ECO:0000313" key="2">
    <source>
        <dbReference type="EMBL" id="MDP9867979.1"/>
    </source>
</evidence>
<keyword evidence="3" id="KW-1185">Reference proteome</keyword>
<reference evidence="2 3" key="1">
    <citation type="submission" date="2023-07" db="EMBL/GenBank/DDBJ databases">
        <title>Sequencing the genomes of 1000 actinobacteria strains.</title>
        <authorList>
            <person name="Klenk H.-P."/>
        </authorList>
    </citation>
    <scope>NUCLEOTIDE SEQUENCE [LARGE SCALE GENOMIC DNA]</scope>
    <source>
        <strain evidence="2 3">DSM 44109</strain>
    </source>
</reference>
<proteinExistence type="predicted"/>
<feature type="compositionally biased region" description="Basic residues" evidence="1">
    <location>
        <begin position="64"/>
        <end position="77"/>
    </location>
</feature>
<dbReference type="Proteomes" id="UP001230426">
    <property type="component" value="Unassembled WGS sequence"/>
</dbReference>
<feature type="region of interest" description="Disordered" evidence="1">
    <location>
        <begin position="32"/>
        <end position="77"/>
    </location>
</feature>
<dbReference type="RefSeq" id="WP_306870245.1">
    <property type="nucleotide sequence ID" value="NZ_JAUSRB010000002.1"/>
</dbReference>
<evidence type="ECO:0000313" key="3">
    <source>
        <dbReference type="Proteomes" id="UP001230426"/>
    </source>
</evidence>
<accession>A0ABT9RGY5</accession>
<protein>
    <submittedName>
        <fullName evidence="2">Uncharacterized protein</fullName>
    </submittedName>
</protein>
<gene>
    <name evidence="2" type="ORF">J2S55_007245</name>
</gene>
<name>A0ABT9RGY5_9ACTN</name>